<proteinExistence type="inferred from homology"/>
<comment type="caution">
    <text evidence="8">The sequence shown here is derived from an EMBL/GenBank/DDBJ whole genome shotgun (WGS) entry which is preliminary data.</text>
</comment>
<gene>
    <name evidence="8" type="ORF">IAB00_01490</name>
</gene>
<organism evidence="8 9">
    <name type="scientific">Candidatus Avidehalobacter gallistercoris</name>
    <dbReference type="NCBI Taxonomy" id="2840694"/>
    <lineage>
        <taxon>Bacteria</taxon>
        <taxon>Bacillati</taxon>
        <taxon>Bacillota</taxon>
        <taxon>Clostridia</taxon>
        <taxon>Eubacteriales</taxon>
        <taxon>Peptococcaceae</taxon>
        <taxon>Peptococcaceae incertae sedis</taxon>
        <taxon>Candidatus Avidehalobacter</taxon>
    </lineage>
</organism>
<dbReference type="InterPro" id="IPR003370">
    <property type="entry name" value="Chromate_transpt"/>
</dbReference>
<keyword evidence="6 7" id="KW-0472">Membrane</keyword>
<evidence type="ECO:0000313" key="8">
    <source>
        <dbReference type="EMBL" id="HIU09921.1"/>
    </source>
</evidence>
<feature type="transmembrane region" description="Helical" evidence="7">
    <location>
        <begin position="89"/>
        <end position="109"/>
    </location>
</feature>
<name>A0A9D1HIH4_9FIRM</name>
<feature type="transmembrane region" description="Helical" evidence="7">
    <location>
        <begin position="147"/>
        <end position="180"/>
    </location>
</feature>
<evidence type="ECO:0000256" key="3">
    <source>
        <dbReference type="ARBA" id="ARBA00022475"/>
    </source>
</evidence>
<dbReference type="Pfam" id="PF02417">
    <property type="entry name" value="Chromate_transp"/>
    <property type="match status" value="1"/>
</dbReference>
<dbReference type="GO" id="GO:0015109">
    <property type="term" value="F:chromate transmembrane transporter activity"/>
    <property type="evidence" value="ECO:0007669"/>
    <property type="project" value="InterPro"/>
</dbReference>
<comment type="subcellular location">
    <subcellularLocation>
        <location evidence="1">Cell membrane</location>
        <topology evidence="1">Multi-pass membrane protein</topology>
    </subcellularLocation>
</comment>
<evidence type="ECO:0000256" key="4">
    <source>
        <dbReference type="ARBA" id="ARBA00022692"/>
    </source>
</evidence>
<dbReference type="InterPro" id="IPR052518">
    <property type="entry name" value="CHR_Transporter"/>
</dbReference>
<evidence type="ECO:0000256" key="7">
    <source>
        <dbReference type="SAM" id="Phobius"/>
    </source>
</evidence>
<dbReference type="PANTHER" id="PTHR43663">
    <property type="entry name" value="CHROMATE TRANSPORT PROTEIN-RELATED"/>
    <property type="match status" value="1"/>
</dbReference>
<reference evidence="8" key="2">
    <citation type="journal article" date="2021" name="PeerJ">
        <title>Extensive microbial diversity within the chicken gut microbiome revealed by metagenomics and culture.</title>
        <authorList>
            <person name="Gilroy R."/>
            <person name="Ravi A."/>
            <person name="Getino M."/>
            <person name="Pursley I."/>
            <person name="Horton D.L."/>
            <person name="Alikhan N.F."/>
            <person name="Baker D."/>
            <person name="Gharbi K."/>
            <person name="Hall N."/>
            <person name="Watson M."/>
            <person name="Adriaenssens E.M."/>
            <person name="Foster-Nyarko E."/>
            <person name="Jarju S."/>
            <person name="Secka A."/>
            <person name="Antonio M."/>
            <person name="Oren A."/>
            <person name="Chaudhuri R.R."/>
            <person name="La Ragione R."/>
            <person name="Hildebrand F."/>
            <person name="Pallen M.J."/>
        </authorList>
    </citation>
    <scope>NUCLEOTIDE SEQUENCE</scope>
    <source>
        <strain evidence="8">2830</strain>
    </source>
</reference>
<evidence type="ECO:0000313" key="9">
    <source>
        <dbReference type="Proteomes" id="UP000824124"/>
    </source>
</evidence>
<dbReference type="AlphaFoldDB" id="A0A9D1HIH4"/>
<keyword evidence="5 7" id="KW-1133">Transmembrane helix</keyword>
<reference evidence="8" key="1">
    <citation type="submission" date="2020-10" db="EMBL/GenBank/DDBJ databases">
        <authorList>
            <person name="Gilroy R."/>
        </authorList>
    </citation>
    <scope>NUCLEOTIDE SEQUENCE</scope>
    <source>
        <strain evidence="8">2830</strain>
    </source>
</reference>
<comment type="similarity">
    <text evidence="2">Belongs to the chromate ion transporter (CHR) (TC 2.A.51) family.</text>
</comment>
<keyword evidence="3" id="KW-1003">Cell membrane</keyword>
<keyword evidence="4 7" id="KW-0812">Transmembrane</keyword>
<accession>A0A9D1HIH4</accession>
<evidence type="ECO:0000256" key="2">
    <source>
        <dbReference type="ARBA" id="ARBA00005262"/>
    </source>
</evidence>
<protein>
    <submittedName>
        <fullName evidence="8">Chromate transporter</fullName>
    </submittedName>
</protein>
<evidence type="ECO:0000256" key="6">
    <source>
        <dbReference type="ARBA" id="ARBA00023136"/>
    </source>
</evidence>
<dbReference type="GO" id="GO:0005886">
    <property type="term" value="C:plasma membrane"/>
    <property type="evidence" value="ECO:0007669"/>
    <property type="project" value="UniProtKB-SubCell"/>
</dbReference>
<sequence>MPEKDTQNPASYRELFWLFAKIGLFTVGGGAVMLPLIQNAVVEDKKWLTDDEFADMFAITNSAPGAFTINAAIYIGYTKRGLTGATAATLGMVTPSVIIILILAYLILLGKNVEILQQFFAGVRPIVAALLLDAGLKLRKGLLKSRFDLMLLAFGLAMLLLASANTVFVILTGAATAILYHRLKSDAKPVGGGGKA</sequence>
<evidence type="ECO:0000256" key="5">
    <source>
        <dbReference type="ARBA" id="ARBA00022989"/>
    </source>
</evidence>
<dbReference type="PANTHER" id="PTHR43663:SF1">
    <property type="entry name" value="CHROMATE TRANSPORTER"/>
    <property type="match status" value="1"/>
</dbReference>
<evidence type="ECO:0000256" key="1">
    <source>
        <dbReference type="ARBA" id="ARBA00004651"/>
    </source>
</evidence>
<dbReference type="Proteomes" id="UP000824124">
    <property type="component" value="Unassembled WGS sequence"/>
</dbReference>
<feature type="transmembrane region" description="Helical" evidence="7">
    <location>
        <begin position="15"/>
        <end position="37"/>
    </location>
</feature>
<feature type="transmembrane region" description="Helical" evidence="7">
    <location>
        <begin position="57"/>
        <end position="77"/>
    </location>
</feature>
<dbReference type="EMBL" id="DVMH01000009">
    <property type="protein sequence ID" value="HIU09921.1"/>
    <property type="molecule type" value="Genomic_DNA"/>
</dbReference>